<evidence type="ECO:0000313" key="3">
    <source>
        <dbReference type="Proteomes" id="UP000270046"/>
    </source>
</evidence>
<dbReference type="SUPFAM" id="SSF54909">
    <property type="entry name" value="Dimeric alpha+beta barrel"/>
    <property type="match status" value="1"/>
</dbReference>
<name>A0A494W6P8_9SPHI</name>
<dbReference type="Pfam" id="PF03992">
    <property type="entry name" value="ABM"/>
    <property type="match status" value="1"/>
</dbReference>
<proteinExistence type="predicted"/>
<dbReference type="InterPro" id="IPR011008">
    <property type="entry name" value="Dimeric_a/b-barrel"/>
</dbReference>
<keyword evidence="2" id="KW-0560">Oxidoreductase</keyword>
<dbReference type="GO" id="GO:0004497">
    <property type="term" value="F:monooxygenase activity"/>
    <property type="evidence" value="ECO:0007669"/>
    <property type="project" value="UniProtKB-KW"/>
</dbReference>
<dbReference type="Gene3D" id="3.30.70.100">
    <property type="match status" value="1"/>
</dbReference>
<dbReference type="PANTHER" id="PTHR37811:SF2">
    <property type="entry name" value="ABM DOMAIN-CONTAINING PROTEIN"/>
    <property type="match status" value="1"/>
</dbReference>
<dbReference type="Proteomes" id="UP000270046">
    <property type="component" value="Chromosome"/>
</dbReference>
<keyword evidence="3" id="KW-1185">Reference proteome</keyword>
<dbReference type="KEGG" id="muh:HYN43_029725"/>
<accession>A0A494W6P8</accession>
<dbReference type="PANTHER" id="PTHR37811">
    <property type="entry name" value="BLL5343 PROTEIN"/>
    <property type="match status" value="1"/>
</dbReference>
<dbReference type="InterPro" id="IPR007138">
    <property type="entry name" value="ABM_dom"/>
</dbReference>
<reference evidence="2 3" key="1">
    <citation type="submission" date="2018-10" db="EMBL/GenBank/DDBJ databases">
        <title>Genome sequencing of Mucilaginibacter sp. HYN0043.</title>
        <authorList>
            <person name="Kim M."/>
            <person name="Yi H."/>
        </authorList>
    </citation>
    <scope>NUCLEOTIDE SEQUENCE [LARGE SCALE GENOMIC DNA]</scope>
    <source>
        <strain evidence="2 3">HYN0043</strain>
    </source>
</reference>
<feature type="domain" description="ABM" evidence="1">
    <location>
        <begin position="28"/>
        <end position="98"/>
    </location>
</feature>
<organism evidence="2 3">
    <name type="scientific">Mucilaginibacter celer</name>
    <dbReference type="NCBI Taxonomy" id="2305508"/>
    <lineage>
        <taxon>Bacteria</taxon>
        <taxon>Pseudomonadati</taxon>
        <taxon>Bacteroidota</taxon>
        <taxon>Sphingobacteriia</taxon>
        <taxon>Sphingobacteriales</taxon>
        <taxon>Sphingobacteriaceae</taxon>
        <taxon>Mucilaginibacter</taxon>
    </lineage>
</organism>
<dbReference type="OrthoDB" id="9798439at2"/>
<evidence type="ECO:0000259" key="1">
    <source>
        <dbReference type="Pfam" id="PF03992"/>
    </source>
</evidence>
<keyword evidence="2" id="KW-0503">Monooxygenase</keyword>
<dbReference type="InterPro" id="IPR052936">
    <property type="entry name" value="Jasmonate_Hydroxylase-like"/>
</dbReference>
<dbReference type="EMBL" id="CP032869">
    <property type="protein sequence ID" value="AYL99195.1"/>
    <property type="molecule type" value="Genomic_DNA"/>
</dbReference>
<sequence length="122" mass="13864">MDNIDNNPEASHLSVDLARLTAPTPHPPYYAVIFTSVRTPGDEGYGEMAAEMDKLARQQPGFLGVESARNDVGITVSYWATLDAIKNWKANARHLFAQQQGREKWYESYKVRICKVEHDYSF</sequence>
<evidence type="ECO:0000313" key="2">
    <source>
        <dbReference type="EMBL" id="AYL99195.1"/>
    </source>
</evidence>
<protein>
    <submittedName>
        <fullName evidence="2">Antibiotic biosynthesis monooxygenase</fullName>
    </submittedName>
</protein>
<dbReference type="RefSeq" id="WP_119407437.1">
    <property type="nucleotide sequence ID" value="NZ_CP032869.1"/>
</dbReference>
<gene>
    <name evidence="2" type="ORF">HYN43_029725</name>
</gene>
<dbReference type="AlphaFoldDB" id="A0A494W6P8"/>